<dbReference type="Proteomes" id="UP000824366">
    <property type="component" value="Chromosome"/>
</dbReference>
<dbReference type="Gene3D" id="3.50.50.60">
    <property type="entry name" value="FAD/NAD(P)-binding domain"/>
    <property type="match status" value="2"/>
</dbReference>
<keyword evidence="8" id="KW-0520">NAD</keyword>
<protein>
    <submittedName>
        <fullName evidence="11">Rubredoxin-NAD(+) reductase</fullName>
    </submittedName>
</protein>
<dbReference type="PANTHER" id="PTHR43429">
    <property type="entry name" value="PYRIDINE NUCLEOTIDE-DISULFIDE OXIDOREDUCTASE DOMAIN-CONTAINING"/>
    <property type="match status" value="1"/>
</dbReference>
<comment type="subcellular location">
    <subcellularLocation>
        <location evidence="2">Cytoplasm</location>
    </subcellularLocation>
</comment>
<keyword evidence="6" id="KW-0274">FAD</keyword>
<evidence type="ECO:0000313" key="11">
    <source>
        <dbReference type="EMBL" id="BCO25296.1"/>
    </source>
</evidence>
<keyword evidence="5" id="KW-0285">Flavoprotein</keyword>
<dbReference type="Pfam" id="PF07992">
    <property type="entry name" value="Pyr_redox_2"/>
    <property type="match status" value="1"/>
</dbReference>
<dbReference type="PRINTS" id="PR00411">
    <property type="entry name" value="PNDRDTASEI"/>
</dbReference>
<sequence length="390" mass="41117">MTPPLLIIGAGLAGWTTAREFRKLDATTPLVLITADSGDFYAKPSLSNAFAQQRTPAQLVTTPATQMAQTLQVTLMAHTQVTGIDPVQRLVHTRQGDLGYRDLVLATGAQAIRLPLAGNAVERVLSVNSLQDFSVFHAYLTSASSSYLNSKKHAVIMGAGLIGCEFANDLASAGFAVTVVDPSASPIAALLPLDAGAQLQSALYKKGVDWRLGTTVQSVSHHSTTDPLDVMLANGEHLHADVVLSAIGLRADLSLAQAAGLACDRGIRVNAQLQTSAEHVYALGDAAQYTLGRTLPYVMPIMHAAKALAATLNGQATPVQFPLMPVAIKTPALPWTVAAPAPGTAGQWHLQEPGIWQFVDAMQVVRGFALAGQQTSRRAEWARQVVPSAG</sequence>
<evidence type="ECO:0000256" key="8">
    <source>
        <dbReference type="ARBA" id="ARBA00023027"/>
    </source>
</evidence>
<evidence type="ECO:0000256" key="4">
    <source>
        <dbReference type="ARBA" id="ARBA00022490"/>
    </source>
</evidence>
<dbReference type="PRINTS" id="PR00368">
    <property type="entry name" value="FADPNR"/>
</dbReference>
<dbReference type="InterPro" id="IPR036188">
    <property type="entry name" value="FAD/NAD-bd_sf"/>
</dbReference>
<dbReference type="InterPro" id="IPR050260">
    <property type="entry name" value="FAD-bd_OxRdtase"/>
</dbReference>
<evidence type="ECO:0000256" key="3">
    <source>
        <dbReference type="ARBA" id="ARBA00006442"/>
    </source>
</evidence>
<feature type="domain" description="FAD/NAD(P)-binding" evidence="9">
    <location>
        <begin position="5"/>
        <end position="295"/>
    </location>
</feature>
<gene>
    <name evidence="11" type="ORF">MIZ03_0156</name>
</gene>
<keyword evidence="12" id="KW-1185">Reference proteome</keyword>
<accession>A0ABN6D390</accession>
<dbReference type="Pfam" id="PF18113">
    <property type="entry name" value="Rbx_binding"/>
    <property type="match status" value="1"/>
</dbReference>
<evidence type="ECO:0000256" key="6">
    <source>
        <dbReference type="ARBA" id="ARBA00022827"/>
    </source>
</evidence>
<feature type="domain" description="Rubredoxin binding" evidence="10">
    <location>
        <begin position="318"/>
        <end position="385"/>
    </location>
</feature>
<keyword evidence="7" id="KW-0560">Oxidoreductase</keyword>
<proteinExistence type="inferred from homology"/>
<dbReference type="InterPro" id="IPR023753">
    <property type="entry name" value="FAD/NAD-binding_dom"/>
</dbReference>
<evidence type="ECO:0000256" key="7">
    <source>
        <dbReference type="ARBA" id="ARBA00023002"/>
    </source>
</evidence>
<dbReference type="SUPFAM" id="SSF51905">
    <property type="entry name" value="FAD/NAD(P)-binding domain"/>
    <property type="match status" value="1"/>
</dbReference>
<reference evidence="11 12" key="1">
    <citation type="journal article" date="2021" name="Microbiol. Spectr.">
        <title>A Single Bacterium Capable of Oxidation and Reduction of Iron at Circumneutral pH.</title>
        <authorList>
            <person name="Kato S."/>
            <person name="Ohkuma M."/>
        </authorList>
    </citation>
    <scope>NUCLEOTIDE SEQUENCE [LARGE SCALE GENOMIC DNA]</scope>
    <source>
        <strain evidence="11 12">MIZ03</strain>
    </source>
</reference>
<evidence type="ECO:0000259" key="9">
    <source>
        <dbReference type="Pfam" id="PF07992"/>
    </source>
</evidence>
<evidence type="ECO:0000256" key="5">
    <source>
        <dbReference type="ARBA" id="ARBA00022630"/>
    </source>
</evidence>
<dbReference type="Gene3D" id="3.30.390.120">
    <property type="match status" value="1"/>
</dbReference>
<name>A0ABN6D390_9BURK</name>
<evidence type="ECO:0000256" key="1">
    <source>
        <dbReference type="ARBA" id="ARBA00001974"/>
    </source>
</evidence>
<dbReference type="InterPro" id="IPR041364">
    <property type="entry name" value="Rbx-bd"/>
</dbReference>
<keyword evidence="4" id="KW-0963">Cytoplasm</keyword>
<evidence type="ECO:0000259" key="10">
    <source>
        <dbReference type="Pfam" id="PF18113"/>
    </source>
</evidence>
<evidence type="ECO:0000313" key="12">
    <source>
        <dbReference type="Proteomes" id="UP000824366"/>
    </source>
</evidence>
<comment type="similarity">
    <text evidence="3">Belongs to the FAD-dependent oxidoreductase family.</text>
</comment>
<dbReference type="EMBL" id="AP024238">
    <property type="protein sequence ID" value="BCO25296.1"/>
    <property type="molecule type" value="Genomic_DNA"/>
</dbReference>
<dbReference type="PANTHER" id="PTHR43429:SF3">
    <property type="entry name" value="NITRITE REDUCTASE [NAD(P)H]"/>
    <property type="match status" value="1"/>
</dbReference>
<organism evidence="11 12">
    <name type="scientific">Rhodoferax lithotrophicus</name>
    <dbReference type="NCBI Taxonomy" id="2798804"/>
    <lineage>
        <taxon>Bacteria</taxon>
        <taxon>Pseudomonadati</taxon>
        <taxon>Pseudomonadota</taxon>
        <taxon>Betaproteobacteria</taxon>
        <taxon>Burkholderiales</taxon>
        <taxon>Comamonadaceae</taxon>
        <taxon>Rhodoferax</taxon>
    </lineage>
</organism>
<evidence type="ECO:0000256" key="2">
    <source>
        <dbReference type="ARBA" id="ARBA00004496"/>
    </source>
</evidence>
<comment type="cofactor">
    <cofactor evidence="1">
        <name>FAD</name>
        <dbReference type="ChEBI" id="CHEBI:57692"/>
    </cofactor>
</comment>
<dbReference type="RefSeq" id="WP_223906719.1">
    <property type="nucleotide sequence ID" value="NZ_AP024238.1"/>
</dbReference>